<dbReference type="HOGENOM" id="CLU_2647810_0_0_5"/>
<dbReference type="RefSeq" id="WP_038465135.1">
    <property type="nucleotide sequence ID" value="NZ_CP008941.1"/>
</dbReference>
<dbReference type="OrthoDB" id="8491706at2"/>
<dbReference type="KEGG" id="paca:ID47_07405"/>
<evidence type="ECO:0000313" key="1">
    <source>
        <dbReference type="EMBL" id="AIK96588.1"/>
    </source>
</evidence>
<proteinExistence type="predicted"/>
<reference evidence="1 2" key="1">
    <citation type="submission" date="2014-07" db="EMBL/GenBank/DDBJ databases">
        <title>Comparative genomic insights into amoeba endosymbionts belonging to the families of Holosporaceae and Candidatus Midichloriaceae within Rickettsiales.</title>
        <authorList>
            <person name="Wang Z."/>
            <person name="Wu M."/>
        </authorList>
    </citation>
    <scope>NUCLEOTIDE SEQUENCE [LARGE SCALE GENOMIC DNA]</scope>
    <source>
        <strain evidence="1">PRA3</strain>
    </source>
</reference>
<sequence>MKKIDTLSKKLQDLQAEQQKLQGKIAEQLFAEIQKILGEDFSPSLALTLINQGWNHSGKSKEDWLKLSTSFQSAKP</sequence>
<organism evidence="1 2">
    <name type="scientific">Candidatus Odyssella acanthamoebae</name>
    <dbReference type="NCBI Taxonomy" id="91604"/>
    <lineage>
        <taxon>Bacteria</taxon>
        <taxon>Pseudomonadati</taxon>
        <taxon>Pseudomonadota</taxon>
        <taxon>Alphaproteobacteria</taxon>
        <taxon>Holosporales</taxon>
        <taxon>Candidatus Paracaedibacteraceae</taxon>
        <taxon>Candidatus Odyssella</taxon>
    </lineage>
</organism>
<gene>
    <name evidence="1" type="ORF">ID47_07405</name>
</gene>
<dbReference type="Proteomes" id="UP000028926">
    <property type="component" value="Chromosome"/>
</dbReference>
<name>A0A077AY64_9PROT</name>
<evidence type="ECO:0000313" key="2">
    <source>
        <dbReference type="Proteomes" id="UP000028926"/>
    </source>
</evidence>
<dbReference type="AlphaFoldDB" id="A0A077AY64"/>
<dbReference type="eggNOG" id="ENOG503154A">
    <property type="taxonomic scope" value="Bacteria"/>
</dbReference>
<accession>A0A077AY64</accession>
<protein>
    <submittedName>
        <fullName evidence="1">Uncharacterized protein</fullName>
    </submittedName>
</protein>
<dbReference type="STRING" id="91604.ID47_07405"/>
<keyword evidence="2" id="KW-1185">Reference proteome</keyword>
<dbReference type="EMBL" id="CP008941">
    <property type="protein sequence ID" value="AIK96588.1"/>
    <property type="molecule type" value="Genomic_DNA"/>
</dbReference>